<comment type="caution">
    <text evidence="2">The sequence shown here is derived from an EMBL/GenBank/DDBJ whole genome shotgun (WGS) entry which is preliminary data.</text>
</comment>
<protein>
    <submittedName>
        <fullName evidence="2">Uncharacterized protein</fullName>
    </submittedName>
</protein>
<feature type="region of interest" description="Disordered" evidence="1">
    <location>
        <begin position="1"/>
        <end position="22"/>
    </location>
</feature>
<dbReference type="AlphaFoldDB" id="B6WQW8"/>
<evidence type="ECO:0000256" key="1">
    <source>
        <dbReference type="SAM" id="MobiDB-lite"/>
    </source>
</evidence>
<dbReference type="EMBL" id="ABXU01000021">
    <property type="protein sequence ID" value="EEB34575.1"/>
    <property type="molecule type" value="Genomic_DNA"/>
</dbReference>
<evidence type="ECO:0000313" key="2">
    <source>
        <dbReference type="EMBL" id="EEB34575.1"/>
    </source>
</evidence>
<name>B6WQW8_9BACT</name>
<gene>
    <name evidence="2" type="ORF">DESPIG_00448</name>
</gene>
<accession>B6WQW8</accession>
<reference evidence="2 3" key="2">
    <citation type="submission" date="2008-10" db="EMBL/GenBank/DDBJ databases">
        <authorList>
            <person name="Fulton L."/>
            <person name="Clifton S."/>
            <person name="Fulton B."/>
            <person name="Xu J."/>
            <person name="Minx P."/>
            <person name="Pepin K.H."/>
            <person name="Johnson M."/>
            <person name="Bhonagiri V."/>
            <person name="Nash W.E."/>
            <person name="Mardis E.R."/>
            <person name="Wilson R.K."/>
        </authorList>
    </citation>
    <scope>NUCLEOTIDE SEQUENCE [LARGE SCALE GENOMIC DNA]</scope>
    <source>
        <strain evidence="2 3">ATCC 29098</strain>
    </source>
</reference>
<organism evidence="2 3">
    <name type="scientific">Desulfovibrio piger ATCC 29098</name>
    <dbReference type="NCBI Taxonomy" id="411464"/>
    <lineage>
        <taxon>Bacteria</taxon>
        <taxon>Pseudomonadati</taxon>
        <taxon>Thermodesulfobacteriota</taxon>
        <taxon>Desulfovibrionia</taxon>
        <taxon>Desulfovibrionales</taxon>
        <taxon>Desulfovibrionaceae</taxon>
        <taxon>Desulfovibrio</taxon>
    </lineage>
</organism>
<proteinExistence type="predicted"/>
<dbReference type="HOGENOM" id="CLU_3152075_0_0_7"/>
<evidence type="ECO:0000313" key="3">
    <source>
        <dbReference type="Proteomes" id="UP000003676"/>
    </source>
</evidence>
<dbReference type="Proteomes" id="UP000003676">
    <property type="component" value="Unassembled WGS sequence"/>
</dbReference>
<sequence>MLPEARGRSLSQWSARHPGQGRARLCCRSLRQRRAVRQNSLTFRSIAT</sequence>
<reference evidence="2 3" key="1">
    <citation type="submission" date="2008-10" db="EMBL/GenBank/DDBJ databases">
        <title>Draft genome sequence of Desulvovibrio piger (ATCC 29098).</title>
        <authorList>
            <person name="Sudarsanam P."/>
            <person name="Ley R."/>
            <person name="Guruge J."/>
            <person name="Turnbaugh P.J."/>
            <person name="Mahowald M."/>
            <person name="Liep D."/>
            <person name="Gordon J."/>
        </authorList>
    </citation>
    <scope>NUCLEOTIDE SEQUENCE [LARGE SCALE GENOMIC DNA]</scope>
    <source>
        <strain evidence="2 3">ATCC 29098</strain>
    </source>
</reference>